<comment type="caution">
    <text evidence="4">The sequence shown here is derived from an EMBL/GenBank/DDBJ whole genome shotgun (WGS) entry which is preliminary data.</text>
</comment>
<dbReference type="Proteomes" id="UP000034292">
    <property type="component" value="Unassembled WGS sequence"/>
</dbReference>
<dbReference type="Pfam" id="PF18912">
    <property type="entry name" value="DZR_2"/>
    <property type="match status" value="1"/>
</dbReference>
<feature type="domain" description="Phosphoribosyltransferase" evidence="2">
    <location>
        <begin position="139"/>
        <end position="220"/>
    </location>
</feature>
<dbReference type="PANTHER" id="PTHR47505">
    <property type="entry name" value="DNA UTILIZATION PROTEIN YHGH"/>
    <property type="match status" value="1"/>
</dbReference>
<dbReference type="CDD" id="cd06223">
    <property type="entry name" value="PRTases_typeI"/>
    <property type="match status" value="1"/>
</dbReference>
<feature type="domain" description="Double zinc ribbon" evidence="3">
    <location>
        <begin position="10"/>
        <end position="62"/>
    </location>
</feature>
<evidence type="ECO:0000259" key="3">
    <source>
        <dbReference type="Pfam" id="PF18912"/>
    </source>
</evidence>
<dbReference type="InterPro" id="IPR044005">
    <property type="entry name" value="DZR_2"/>
</dbReference>
<accession>A0A0G0TLQ5</accession>
<dbReference type="InterPro" id="IPR051910">
    <property type="entry name" value="ComF/GntX_DNA_util-trans"/>
</dbReference>
<comment type="similarity">
    <text evidence="1">Belongs to the ComF/GntX family.</text>
</comment>
<keyword evidence="4" id="KW-0328">Glycosyltransferase</keyword>
<evidence type="ECO:0000313" key="5">
    <source>
        <dbReference type="Proteomes" id="UP000034292"/>
    </source>
</evidence>
<dbReference type="PANTHER" id="PTHR47505:SF1">
    <property type="entry name" value="DNA UTILIZATION PROTEIN YHGH"/>
    <property type="match status" value="1"/>
</dbReference>
<dbReference type="AlphaFoldDB" id="A0A0G0TLQ5"/>
<evidence type="ECO:0000256" key="1">
    <source>
        <dbReference type="ARBA" id="ARBA00008007"/>
    </source>
</evidence>
<keyword evidence="4" id="KW-0808">Transferase</keyword>
<name>A0A0G0TLQ5_9BACT</name>
<gene>
    <name evidence="4" type="ORF">UU23_C0006G0008</name>
</gene>
<dbReference type="InterPro" id="IPR029057">
    <property type="entry name" value="PRTase-like"/>
</dbReference>
<dbReference type="EMBL" id="LBZV01000006">
    <property type="protein sequence ID" value="KKR77953.1"/>
    <property type="molecule type" value="Genomic_DNA"/>
</dbReference>
<proteinExistence type="inferred from homology"/>
<dbReference type="SUPFAM" id="SSF53271">
    <property type="entry name" value="PRTase-like"/>
    <property type="match status" value="1"/>
</dbReference>
<protein>
    <submittedName>
        <fullName evidence="4">Phosphoribosyltransferase</fullName>
    </submittedName>
</protein>
<dbReference type="InterPro" id="IPR000836">
    <property type="entry name" value="PRTase_dom"/>
</dbReference>
<organism evidence="4 5">
    <name type="scientific">Candidatus Curtissbacteria bacterium GW2011_GWA1_40_9</name>
    <dbReference type="NCBI Taxonomy" id="1618408"/>
    <lineage>
        <taxon>Bacteria</taxon>
        <taxon>Candidatus Curtissiibacteriota</taxon>
    </lineage>
</organism>
<dbReference type="PATRIC" id="fig|1618408.3.peg.345"/>
<evidence type="ECO:0000259" key="2">
    <source>
        <dbReference type="Pfam" id="PF00156"/>
    </source>
</evidence>
<dbReference type="Gene3D" id="3.40.50.2020">
    <property type="match status" value="1"/>
</dbReference>
<reference evidence="4 5" key="1">
    <citation type="journal article" date="2015" name="Nature">
        <title>rRNA introns, odd ribosomes, and small enigmatic genomes across a large radiation of phyla.</title>
        <authorList>
            <person name="Brown C.T."/>
            <person name="Hug L.A."/>
            <person name="Thomas B.C."/>
            <person name="Sharon I."/>
            <person name="Castelle C.J."/>
            <person name="Singh A."/>
            <person name="Wilkins M.J."/>
            <person name="Williams K.H."/>
            <person name="Banfield J.F."/>
        </authorList>
    </citation>
    <scope>NUCLEOTIDE SEQUENCE [LARGE SCALE GENOMIC DNA]</scope>
</reference>
<evidence type="ECO:0000313" key="4">
    <source>
        <dbReference type="EMBL" id="KKR77953.1"/>
    </source>
</evidence>
<dbReference type="STRING" id="1618408.UU23_C0006G0008"/>
<dbReference type="Pfam" id="PF00156">
    <property type="entry name" value="Pribosyltran"/>
    <property type="match status" value="1"/>
</dbReference>
<dbReference type="GO" id="GO:0016757">
    <property type="term" value="F:glycosyltransferase activity"/>
    <property type="evidence" value="ECO:0007669"/>
    <property type="project" value="UniProtKB-KW"/>
</dbReference>
<sequence>MNCELLTMNFLDFLFPKKCVWCGDIGSYICESCQRKIVFVENPVCPVCQRQAVGGKTHPRCMTKYGLDGLVVAFRYVGPVKMGIKKIKYKWVWDIAEFIVDLFSKTIWKFSMPGDFTLVPIPLHVRRGRWRGFNQAELICRILAKRFGVGWEDLLVRGVETKTQVGLTRSERRVNVRGAFEVSRSVVNGRDYMLVDDVFTTGATMAEACKMLKRAGAREVWGMAVALG</sequence>